<dbReference type="GO" id="GO:0003677">
    <property type="term" value="F:DNA binding"/>
    <property type="evidence" value="ECO:0007669"/>
    <property type="project" value="UniProtKB-UniRule"/>
</dbReference>
<dbReference type="PANTHER" id="PTHR47506">
    <property type="entry name" value="TRANSCRIPTIONAL REGULATORY PROTEIN"/>
    <property type="match status" value="1"/>
</dbReference>
<evidence type="ECO:0000256" key="4">
    <source>
        <dbReference type="PROSITE-ProRule" id="PRU00335"/>
    </source>
</evidence>
<evidence type="ECO:0000259" key="5">
    <source>
        <dbReference type="PROSITE" id="PS50977"/>
    </source>
</evidence>
<keyword evidence="2 4" id="KW-0238">DNA-binding</keyword>
<evidence type="ECO:0000313" key="7">
    <source>
        <dbReference type="Proteomes" id="UP000194632"/>
    </source>
</evidence>
<dbReference type="PROSITE" id="PS50977">
    <property type="entry name" value="HTH_TETR_2"/>
    <property type="match status" value="1"/>
</dbReference>
<dbReference type="InterPro" id="IPR036271">
    <property type="entry name" value="Tet_transcr_reg_TetR-rel_C_sf"/>
</dbReference>
<dbReference type="EMBL" id="NGFO01000001">
    <property type="protein sequence ID" value="OUC81077.1"/>
    <property type="molecule type" value="Genomic_DNA"/>
</dbReference>
<accession>A0A2C9ZKL4</accession>
<sequence length="194" mass="20478">MGSRGVFEVTDAVDPHERVVRAADQLFNAHGVHAVGMDKVRDAAGVSLKKIYSMFPSKEALILAVLEDRTRQWNAGIAACADGLSSPREKLLAVFDFLLEWFGTDEFRGCAFINAYGELGAEMPSVAAAVRAQKADFQRYVAGLVAELGAPDGLGAQLSILAEGAQTTAAIAGSVRAADDARAAAEALIDQALR</sequence>
<gene>
    <name evidence="6" type="ORF">CA982_01690</name>
</gene>
<evidence type="ECO:0000256" key="1">
    <source>
        <dbReference type="ARBA" id="ARBA00023015"/>
    </source>
</evidence>
<organism evidence="6 7">
    <name type="scientific">Gordonia lacunae</name>
    <dbReference type="NCBI Taxonomy" id="417102"/>
    <lineage>
        <taxon>Bacteria</taxon>
        <taxon>Bacillati</taxon>
        <taxon>Actinomycetota</taxon>
        <taxon>Actinomycetes</taxon>
        <taxon>Mycobacteriales</taxon>
        <taxon>Gordoniaceae</taxon>
        <taxon>Gordonia</taxon>
    </lineage>
</organism>
<dbReference type="Proteomes" id="UP000194632">
    <property type="component" value="Unassembled WGS sequence"/>
</dbReference>
<protein>
    <submittedName>
        <fullName evidence="6">TetR family transcriptional regulator</fullName>
    </submittedName>
</protein>
<dbReference type="AlphaFoldDB" id="A0A2C9ZKL4"/>
<dbReference type="SUPFAM" id="SSF46689">
    <property type="entry name" value="Homeodomain-like"/>
    <property type="match status" value="1"/>
</dbReference>
<dbReference type="PRINTS" id="PR00455">
    <property type="entry name" value="HTHTETR"/>
</dbReference>
<dbReference type="InterPro" id="IPR009057">
    <property type="entry name" value="Homeodomain-like_sf"/>
</dbReference>
<dbReference type="Pfam" id="PF00440">
    <property type="entry name" value="TetR_N"/>
    <property type="match status" value="1"/>
</dbReference>
<name>A0A2C9ZKL4_9ACTN</name>
<evidence type="ECO:0000256" key="2">
    <source>
        <dbReference type="ARBA" id="ARBA00023125"/>
    </source>
</evidence>
<proteinExistence type="predicted"/>
<evidence type="ECO:0000256" key="3">
    <source>
        <dbReference type="ARBA" id="ARBA00023163"/>
    </source>
</evidence>
<dbReference type="SUPFAM" id="SSF48498">
    <property type="entry name" value="Tetracyclin repressor-like, C-terminal domain"/>
    <property type="match status" value="1"/>
</dbReference>
<dbReference type="PANTHER" id="PTHR47506:SF7">
    <property type="entry name" value="TRANSCRIPTIONAL REGULATORY PROTEIN"/>
    <property type="match status" value="1"/>
</dbReference>
<feature type="domain" description="HTH tetR-type" evidence="5">
    <location>
        <begin position="13"/>
        <end position="73"/>
    </location>
</feature>
<dbReference type="Gene3D" id="1.10.357.10">
    <property type="entry name" value="Tetracycline Repressor, domain 2"/>
    <property type="match status" value="1"/>
</dbReference>
<keyword evidence="7" id="KW-1185">Reference proteome</keyword>
<comment type="caution">
    <text evidence="6">The sequence shown here is derived from an EMBL/GenBank/DDBJ whole genome shotgun (WGS) entry which is preliminary data.</text>
</comment>
<dbReference type="InterPro" id="IPR001647">
    <property type="entry name" value="HTH_TetR"/>
</dbReference>
<reference evidence="6 7" key="1">
    <citation type="submission" date="2017-05" db="EMBL/GenBank/DDBJ databases">
        <title>Biotechnological potential of actinobacteria isolated from South African environments.</title>
        <authorList>
            <person name="Le Roes-Hill M."/>
            <person name="Prins A."/>
            <person name="Durrell K.A."/>
        </authorList>
    </citation>
    <scope>NUCLEOTIDE SEQUENCE [LARGE SCALE GENOMIC DNA]</scope>
    <source>
        <strain evidence="6">BS2</strain>
    </source>
</reference>
<evidence type="ECO:0000313" key="6">
    <source>
        <dbReference type="EMBL" id="OUC81077.1"/>
    </source>
</evidence>
<keyword evidence="1" id="KW-0805">Transcription regulation</keyword>
<keyword evidence="3" id="KW-0804">Transcription</keyword>
<dbReference type="STRING" id="417102.CA982_01690"/>
<feature type="DNA-binding region" description="H-T-H motif" evidence="4">
    <location>
        <begin position="36"/>
        <end position="55"/>
    </location>
</feature>